<dbReference type="AlphaFoldDB" id="A0A9P4N0C6"/>
<feature type="region of interest" description="Disordered" evidence="1">
    <location>
        <begin position="117"/>
        <end position="145"/>
    </location>
</feature>
<keyword evidence="2" id="KW-1133">Transmembrane helix</keyword>
<keyword evidence="2" id="KW-0812">Transmembrane</keyword>
<feature type="region of interest" description="Disordered" evidence="1">
    <location>
        <begin position="18"/>
        <end position="49"/>
    </location>
</feature>
<evidence type="ECO:0000256" key="1">
    <source>
        <dbReference type="SAM" id="MobiDB-lite"/>
    </source>
</evidence>
<feature type="compositionally biased region" description="Polar residues" evidence="1">
    <location>
        <begin position="117"/>
        <end position="132"/>
    </location>
</feature>
<proteinExistence type="predicted"/>
<dbReference type="EMBL" id="ML986683">
    <property type="protein sequence ID" value="KAF2260353.1"/>
    <property type="molecule type" value="Genomic_DNA"/>
</dbReference>
<keyword evidence="4" id="KW-1185">Reference proteome</keyword>
<gene>
    <name evidence="3" type="ORF">CC78DRAFT_589860</name>
</gene>
<organism evidence="3 4">
    <name type="scientific">Lojkania enalia</name>
    <dbReference type="NCBI Taxonomy" id="147567"/>
    <lineage>
        <taxon>Eukaryota</taxon>
        <taxon>Fungi</taxon>
        <taxon>Dikarya</taxon>
        <taxon>Ascomycota</taxon>
        <taxon>Pezizomycotina</taxon>
        <taxon>Dothideomycetes</taxon>
        <taxon>Pleosporomycetidae</taxon>
        <taxon>Pleosporales</taxon>
        <taxon>Pleosporales incertae sedis</taxon>
        <taxon>Lojkania</taxon>
    </lineage>
</organism>
<feature type="transmembrane region" description="Helical" evidence="2">
    <location>
        <begin position="251"/>
        <end position="272"/>
    </location>
</feature>
<evidence type="ECO:0000313" key="3">
    <source>
        <dbReference type="EMBL" id="KAF2260353.1"/>
    </source>
</evidence>
<dbReference type="OrthoDB" id="3065412at2759"/>
<sequence>MAPSEEERKLFPRWSAYGLINGSNPTQTRRSPQNVVQGPEETPTSIPSPVFKPVSVVPVEELPAQTTHAPVPQYPGSGTILNGYCETPAYTILDGPTALWVPVVGCISSKSDCCPTSTAGSGAAPTGNQNPEGKNPAGNGEAFPISSFPAQGTLTGCPADYHTVDKTACCPSSYWLWTSNFGGQIPCYSALNAEMTPPPMPDTLAQDTSGSTTAATASAKPTSAIVNIAYAMQYPMVPRQDQPALKKPAKIGIGVGVGSAAVIIGVLLWFLIRKFTSHRGVKSRLRDASVSQRFGEGIDTSYVAHHAAPSPTPREMAHRAYEGTKYSQASTQATGARY</sequence>
<feature type="compositionally biased region" description="Polar residues" evidence="1">
    <location>
        <begin position="21"/>
        <end position="36"/>
    </location>
</feature>
<evidence type="ECO:0000256" key="2">
    <source>
        <dbReference type="SAM" id="Phobius"/>
    </source>
</evidence>
<evidence type="ECO:0000313" key="4">
    <source>
        <dbReference type="Proteomes" id="UP000800093"/>
    </source>
</evidence>
<accession>A0A9P4N0C6</accession>
<comment type="caution">
    <text evidence="3">The sequence shown here is derived from an EMBL/GenBank/DDBJ whole genome shotgun (WGS) entry which is preliminary data.</text>
</comment>
<dbReference type="Proteomes" id="UP000800093">
    <property type="component" value="Unassembled WGS sequence"/>
</dbReference>
<name>A0A9P4N0C6_9PLEO</name>
<reference evidence="4" key="1">
    <citation type="journal article" date="2020" name="Stud. Mycol.">
        <title>101 Dothideomycetes genomes: A test case for predicting lifestyles and emergence of pathogens.</title>
        <authorList>
            <person name="Haridas S."/>
            <person name="Albert R."/>
            <person name="Binder M."/>
            <person name="Bloem J."/>
            <person name="LaButti K."/>
            <person name="Salamov A."/>
            <person name="Andreopoulos B."/>
            <person name="Baker S."/>
            <person name="Barry K."/>
            <person name="Bills G."/>
            <person name="Bluhm B."/>
            <person name="Cannon C."/>
            <person name="Castanera R."/>
            <person name="Culley D."/>
            <person name="Daum C."/>
            <person name="Ezra D."/>
            <person name="Gonzalez J."/>
            <person name="Henrissat B."/>
            <person name="Kuo A."/>
            <person name="Liang C."/>
            <person name="Lipzen A."/>
            <person name="Lutzoni F."/>
            <person name="Magnuson J."/>
            <person name="Mondo S."/>
            <person name="Nolan M."/>
            <person name="Ohm R."/>
            <person name="Pangilinan J."/>
            <person name="Park H.-J."/>
            <person name="Ramirez L."/>
            <person name="Alfaro M."/>
            <person name="Sun H."/>
            <person name="Tritt A."/>
            <person name="Yoshinaga Y."/>
            <person name="Zwiers L.-H."/>
            <person name="Turgeon B."/>
            <person name="Goodwin S."/>
            <person name="Spatafora J."/>
            <person name="Crous P."/>
            <person name="Grigoriev I."/>
        </authorList>
    </citation>
    <scope>NUCLEOTIDE SEQUENCE [LARGE SCALE GENOMIC DNA]</scope>
    <source>
        <strain evidence="4">CBS 304.66</strain>
    </source>
</reference>
<keyword evidence="2" id="KW-0472">Membrane</keyword>
<protein>
    <submittedName>
        <fullName evidence="3">Uncharacterized protein</fullName>
    </submittedName>
</protein>